<dbReference type="GeneTree" id="ENSGT00940000168612"/>
<protein>
    <recommendedName>
        <fullName evidence="7">Coiled-coil domain containing 138</fullName>
    </recommendedName>
</protein>
<organism evidence="5 6">
    <name type="scientific">Myripristis murdjan</name>
    <name type="common">pinecone soldierfish</name>
    <dbReference type="NCBI Taxonomy" id="586833"/>
    <lineage>
        <taxon>Eukaryota</taxon>
        <taxon>Metazoa</taxon>
        <taxon>Chordata</taxon>
        <taxon>Craniata</taxon>
        <taxon>Vertebrata</taxon>
        <taxon>Euteleostomi</taxon>
        <taxon>Actinopterygii</taxon>
        <taxon>Neopterygii</taxon>
        <taxon>Teleostei</taxon>
        <taxon>Neoteleostei</taxon>
        <taxon>Acanthomorphata</taxon>
        <taxon>Holocentriformes</taxon>
        <taxon>Holocentridae</taxon>
        <taxon>Myripristis</taxon>
    </lineage>
</organism>
<dbReference type="InterPro" id="IPR038798">
    <property type="entry name" value="CCDC138"/>
</dbReference>
<feature type="coiled-coil region" evidence="1">
    <location>
        <begin position="181"/>
        <end position="289"/>
    </location>
</feature>
<evidence type="ECO:0000256" key="1">
    <source>
        <dbReference type="SAM" id="Coils"/>
    </source>
</evidence>
<dbReference type="PANTHER" id="PTHR34523:SF1">
    <property type="entry name" value="COILED-COIL DOMAIN-CONTAINING PROTEIN 138"/>
    <property type="match status" value="1"/>
</dbReference>
<evidence type="ECO:0000259" key="3">
    <source>
        <dbReference type="Pfam" id="PF21035"/>
    </source>
</evidence>
<dbReference type="RefSeq" id="XP_029937356.1">
    <property type="nucleotide sequence ID" value="XM_030081496.1"/>
</dbReference>
<feature type="domain" description="Coiled-coil-domain-containing protein 138 coiled-coil" evidence="4">
    <location>
        <begin position="239"/>
        <end position="297"/>
    </location>
</feature>
<sequence length="631" mass="71552">MKQPSDCDVDQTVEKLKRKYTERRRQLPPSEESTLGPNHTHRDEPVQRPTLTPRSKQLSKEVKGYNQALHELFRAITNPPDRLGSDFSLRGSNEDLVGACTAVPHSDSQVLFTETDVTLPSSLDGTLCSQDTEGDRELWRVRQLSSPSPSSASHASSSLLGKVYREMMTIYQQLKAERSGQQQWEKELQERERRLQQQEEALGRLTGLEEMVHTRILAVKEKHQQEVSQLQDLLRERSKENRRLKSSFDTIKELNDNMKKQLNAIIEQNKKLESQSKRVQARLDNLQRKYEHSTAMRGCQNVCVKSTECVRPSKQEKSAAPGKTIKKGSPVSPKLLALLLDWILDGQMFSSVAGNKEKDIGQCLPPDILRNERCLKVLPLLADQLHQTSSSESDLILNLLRLIHWALKQMDSSAQHVALSSTLRRIGEEVSKLTSQSTVCESDDLDVLPKSRGGGRVEHLRNWPLYLSPCLHTRILASLIILRTVTQADVLAQALNSLHSELMCEESRGLFIHYDGVCALLSMLRAGRGGLHTPVDILVLLTEQSRFLAPFLEACSSEEFFHTASQLLKKPRLELPLLEKFSILLQKLSSIRKNRRLFELSSLHLQIQELHHKTNHTNTFLSLNLRAWVGG</sequence>
<evidence type="ECO:0000256" key="2">
    <source>
        <dbReference type="SAM" id="MobiDB-lite"/>
    </source>
</evidence>
<dbReference type="Pfam" id="PF21035">
    <property type="entry name" value="CCDC138_C"/>
    <property type="match status" value="1"/>
</dbReference>
<dbReference type="GeneID" id="115380354"/>
<reference evidence="5" key="1">
    <citation type="submission" date="2019-06" db="EMBL/GenBank/DDBJ databases">
        <authorList>
            <consortium name="Wellcome Sanger Institute Data Sharing"/>
        </authorList>
    </citation>
    <scope>NUCLEOTIDE SEQUENCE [LARGE SCALE GENOMIC DNA]</scope>
</reference>
<dbReference type="Ensembl" id="ENSMMDT00005028778.1">
    <property type="protein sequence ID" value="ENSMMDP00005028106.1"/>
    <property type="gene ID" value="ENSMMDG00005013457.1"/>
</dbReference>
<dbReference type="Proteomes" id="UP000472263">
    <property type="component" value="Chromosome 21"/>
</dbReference>
<reference evidence="5" key="2">
    <citation type="submission" date="2025-08" db="UniProtKB">
        <authorList>
            <consortium name="Ensembl"/>
        </authorList>
    </citation>
    <scope>IDENTIFICATION</scope>
</reference>
<gene>
    <name evidence="5" type="primary">ccdc138</name>
</gene>
<dbReference type="Gene3D" id="1.20.5.340">
    <property type="match status" value="1"/>
</dbReference>
<keyword evidence="1" id="KW-0175">Coiled coil</keyword>
<dbReference type="AlphaFoldDB" id="A0A667Z4K1"/>
<dbReference type="InterPro" id="IPR048750">
    <property type="entry name" value="CCDC138_C"/>
</dbReference>
<dbReference type="InterPro" id="IPR048751">
    <property type="entry name" value="CCDC138_CC"/>
</dbReference>
<dbReference type="InParanoid" id="A0A667Z4K1"/>
<feature type="domain" description="Coiled-coil" evidence="3">
    <location>
        <begin position="339"/>
        <end position="627"/>
    </location>
</feature>
<name>A0A667Z4K1_9TELE</name>
<feature type="region of interest" description="Disordered" evidence="2">
    <location>
        <begin position="1"/>
        <end position="59"/>
    </location>
</feature>
<dbReference type="PANTHER" id="PTHR34523">
    <property type="entry name" value="COILED-COIL DOMAIN-CONTAINING PROTEIN 138"/>
    <property type="match status" value="1"/>
</dbReference>
<evidence type="ECO:0000313" key="6">
    <source>
        <dbReference type="Proteomes" id="UP000472263"/>
    </source>
</evidence>
<reference evidence="5" key="3">
    <citation type="submission" date="2025-09" db="UniProtKB">
        <authorList>
            <consortium name="Ensembl"/>
        </authorList>
    </citation>
    <scope>IDENTIFICATION</scope>
</reference>
<proteinExistence type="predicted"/>
<dbReference type="CTD" id="165055"/>
<accession>A0A667Z4K1</accession>
<evidence type="ECO:0000313" key="5">
    <source>
        <dbReference type="Ensembl" id="ENSMMDP00005028106.1"/>
    </source>
</evidence>
<evidence type="ECO:0000259" key="4">
    <source>
        <dbReference type="Pfam" id="PF21037"/>
    </source>
</evidence>
<dbReference type="Pfam" id="PF21037">
    <property type="entry name" value="CCDC138_cc"/>
    <property type="match status" value="1"/>
</dbReference>
<keyword evidence="6" id="KW-1185">Reference proteome</keyword>
<evidence type="ECO:0008006" key="7">
    <source>
        <dbReference type="Google" id="ProtNLM"/>
    </source>
</evidence>